<comment type="caution">
    <text evidence="1">The sequence shown here is derived from an EMBL/GenBank/DDBJ whole genome shotgun (WGS) entry which is preliminary data.</text>
</comment>
<sequence>MIEKAAVGMFNWHSTAWAGYYLNSPTEIDFSNWRSENTQVKYKTVNLYDTQKRLIDASSNVYVSRSTLDYITFWK</sequence>
<reference evidence="1" key="1">
    <citation type="journal article" date="2014" name="Int. J. Syst. Evol. Microbiol.">
        <title>Complete genome sequence of Corynebacterium casei LMG S-19264T (=DSM 44701T), isolated from a smear-ripened cheese.</title>
        <authorList>
            <consortium name="US DOE Joint Genome Institute (JGI-PGF)"/>
            <person name="Walter F."/>
            <person name="Albersmeier A."/>
            <person name="Kalinowski J."/>
            <person name="Ruckert C."/>
        </authorList>
    </citation>
    <scope>NUCLEOTIDE SEQUENCE</scope>
    <source>
        <strain evidence="1">CGMCC 1.12160</strain>
    </source>
</reference>
<dbReference type="EMBL" id="BMEM01000001">
    <property type="protein sequence ID" value="GGF42050.1"/>
    <property type="molecule type" value="Genomic_DNA"/>
</dbReference>
<protein>
    <submittedName>
        <fullName evidence="1">Uncharacterized protein</fullName>
    </submittedName>
</protein>
<evidence type="ECO:0000313" key="1">
    <source>
        <dbReference type="EMBL" id="GGF42050.1"/>
    </source>
</evidence>
<evidence type="ECO:0000313" key="2">
    <source>
        <dbReference type="Proteomes" id="UP000605670"/>
    </source>
</evidence>
<keyword evidence="2" id="KW-1185">Reference proteome</keyword>
<organism evidence="1 2">
    <name type="scientific">Ornithinimicrobium tianjinense</name>
    <dbReference type="NCBI Taxonomy" id="1195761"/>
    <lineage>
        <taxon>Bacteria</taxon>
        <taxon>Bacillati</taxon>
        <taxon>Actinomycetota</taxon>
        <taxon>Actinomycetes</taxon>
        <taxon>Micrococcales</taxon>
        <taxon>Ornithinimicrobiaceae</taxon>
        <taxon>Ornithinimicrobium</taxon>
    </lineage>
</organism>
<proteinExistence type="predicted"/>
<reference evidence="1" key="2">
    <citation type="submission" date="2020-09" db="EMBL/GenBank/DDBJ databases">
        <authorList>
            <person name="Sun Q."/>
            <person name="Zhou Y."/>
        </authorList>
    </citation>
    <scope>NUCLEOTIDE SEQUENCE</scope>
    <source>
        <strain evidence="1">CGMCC 1.12160</strain>
    </source>
</reference>
<gene>
    <name evidence="1" type="ORF">GCM10011366_07260</name>
</gene>
<accession>A0A917F1Z2</accession>
<dbReference type="AlphaFoldDB" id="A0A917F1Z2"/>
<dbReference type="Proteomes" id="UP000605670">
    <property type="component" value="Unassembled WGS sequence"/>
</dbReference>
<dbReference type="RefSeq" id="WP_188428225.1">
    <property type="nucleotide sequence ID" value="NZ_BAABKH010000002.1"/>
</dbReference>
<name>A0A917F1Z2_9MICO</name>